<evidence type="ECO:0000313" key="2">
    <source>
        <dbReference type="EMBL" id="KAJ9159780.1"/>
    </source>
</evidence>
<feature type="domain" description="Retrotransposon Copia-like N-terminal" evidence="1">
    <location>
        <begin position="18"/>
        <end position="65"/>
    </location>
</feature>
<dbReference type="Pfam" id="PF14244">
    <property type="entry name" value="Retrotran_gag_3"/>
    <property type="match status" value="1"/>
</dbReference>
<accession>A0ABQ9L547</accession>
<reference evidence="2" key="1">
    <citation type="journal article" date="2023" name="Plant Biotechnol. J.">
        <title>Chromosome-level wild Hevea brasiliensis genome provides new tools for genomic-assisted breeding and valuable loci to elevate rubber yield.</title>
        <authorList>
            <person name="Cheng H."/>
            <person name="Song X."/>
            <person name="Hu Y."/>
            <person name="Wu T."/>
            <person name="Yang Q."/>
            <person name="An Z."/>
            <person name="Feng S."/>
            <person name="Deng Z."/>
            <person name="Wu W."/>
            <person name="Zeng X."/>
            <person name="Tu M."/>
            <person name="Wang X."/>
            <person name="Huang H."/>
        </authorList>
    </citation>
    <scope>NUCLEOTIDE SEQUENCE</scope>
    <source>
        <strain evidence="2">MT/VB/25A 57/8</strain>
    </source>
</reference>
<evidence type="ECO:0000313" key="3">
    <source>
        <dbReference type="Proteomes" id="UP001174677"/>
    </source>
</evidence>
<keyword evidence="3" id="KW-1185">Reference proteome</keyword>
<sequence length="312" mass="35470">MATNQDPTQNPSSPYYLHPNENLALVLVSPVLIGPNYHSWSRAMRMALLSKNKLHFVDGYLRAPATTDPLYHAWERCNTMGDILRISDLQKEIYSLKQGHRTVTKYFIELKILWDELMNFRFRPIPNCSCANPYNYGALLKVTEYLDYDYVLRFLKGLNDQYANVRSQIMMLDSFPTINKAFSLVVQQERQISSSGNQIEPKVLVNKAVRGDQQEFKPRSFYSGPKSFTNNGPRPTAPSVDTRFYTFCGKPRHTVETCYKKHGYPPDSKRYSVAANYVSIDDDPTAVVQHSEGAPISQSQGSLGNIPGFGFT</sequence>
<comment type="caution">
    <text evidence="2">The sequence shown here is derived from an EMBL/GenBank/DDBJ whole genome shotgun (WGS) entry which is preliminary data.</text>
</comment>
<dbReference type="Proteomes" id="UP001174677">
    <property type="component" value="Chromosome 14"/>
</dbReference>
<protein>
    <recommendedName>
        <fullName evidence="1">Retrotransposon Copia-like N-terminal domain-containing protein</fullName>
    </recommendedName>
</protein>
<dbReference type="InterPro" id="IPR029472">
    <property type="entry name" value="Copia-like_N"/>
</dbReference>
<evidence type="ECO:0000259" key="1">
    <source>
        <dbReference type="Pfam" id="PF14244"/>
    </source>
</evidence>
<organism evidence="2 3">
    <name type="scientific">Hevea brasiliensis</name>
    <name type="common">Para rubber tree</name>
    <name type="synonym">Siphonia brasiliensis</name>
    <dbReference type="NCBI Taxonomy" id="3981"/>
    <lineage>
        <taxon>Eukaryota</taxon>
        <taxon>Viridiplantae</taxon>
        <taxon>Streptophyta</taxon>
        <taxon>Embryophyta</taxon>
        <taxon>Tracheophyta</taxon>
        <taxon>Spermatophyta</taxon>
        <taxon>Magnoliopsida</taxon>
        <taxon>eudicotyledons</taxon>
        <taxon>Gunneridae</taxon>
        <taxon>Pentapetalae</taxon>
        <taxon>rosids</taxon>
        <taxon>fabids</taxon>
        <taxon>Malpighiales</taxon>
        <taxon>Euphorbiaceae</taxon>
        <taxon>Crotonoideae</taxon>
        <taxon>Micrandreae</taxon>
        <taxon>Hevea</taxon>
    </lineage>
</organism>
<dbReference type="EMBL" id="JARPOI010000014">
    <property type="protein sequence ID" value="KAJ9159780.1"/>
    <property type="molecule type" value="Genomic_DNA"/>
</dbReference>
<dbReference type="PANTHER" id="PTHR37610:SF55">
    <property type="entry name" value="RETROTRANSPOSON COPIA-LIKE N-TERMINAL DOMAIN-CONTAINING PROTEIN"/>
    <property type="match status" value="1"/>
</dbReference>
<gene>
    <name evidence="2" type="ORF">P3X46_025255</name>
</gene>
<proteinExistence type="predicted"/>
<name>A0ABQ9L547_HEVBR</name>
<dbReference type="PANTHER" id="PTHR37610">
    <property type="entry name" value="CCHC-TYPE DOMAIN-CONTAINING PROTEIN"/>
    <property type="match status" value="1"/>
</dbReference>